<dbReference type="PANTHER" id="PTHR14463:SF10">
    <property type="entry name" value="LIPASE MATURATION FACTOR 1"/>
    <property type="match status" value="1"/>
</dbReference>
<proteinExistence type="inferred from homology"/>
<evidence type="ECO:0000259" key="8">
    <source>
        <dbReference type="Pfam" id="PF06762"/>
    </source>
</evidence>
<keyword evidence="3 7" id="KW-0812">Transmembrane</keyword>
<evidence type="ECO:0000256" key="5">
    <source>
        <dbReference type="ARBA" id="ARBA00022989"/>
    </source>
</evidence>
<sequence>MSQLDALHLLWRSSLAWEDVWVSYVSFWKSEVPGLLKLLAASLAKARLPLSWRQAAAFSMSEWLDAAPIMAGILAASVTPLALLRGGRRSASDLQNSWWLTRDLLVRGMGLCFFCGFLVSALQHRALWGSLGLQPVQRTGRRPTPVFDLFDSLGWGYGDWQLELVSWLGVSFSVQLMVGRVQSLFVPAFLWAAYLSIVNLQAPFTFSYGWEWLTCEVGFLVIFLCPLLGGRFSSWTPPSRMVLWLVRWCAFRLLLGAGMSKVGRNSSACWRQLTCTETHYFTQPIPNPLSWYMHHLPENFHQIEVALTFLEQLVLPFAMLVPLRSCRLLAAVLEIGFQATIVGTGNYAWINFIGALPCVAMLDDAFLLALLPGPLRKRAEKSVEAAKVQPTGSKAPVRWAARGYGALRGLVNLVLVLVMVYKSKDPIKELFGPAPWINSYDQWFLMNSQGVFGFINQHRVQVVLKYTHDASPGSPSAVWKPLDFKCLPGSPERRPCFMSPYHYRLDWETWIRVTASLESLWAQKAPPESYHQHLPDFLQALVVKILNGDDDAAGLMGVPLPELYRQGEPPTAVSIDFASYTFTSAKNSTRWWRARPVGKASLRAYGRESVVMPSGEVRKSPRGRHWLLALSAVGSLRLLELGFPRPGPMLAVVVLALIFVLVLSSDYVPAFAGSQLLPALKALGCAEPVTVALCQQCCYGLVPRLALGAAGVNATQLLLSWRRCWAEASAAVVLLAVAWISHRIDL</sequence>
<comment type="caution">
    <text evidence="10">The sequence shown here is derived from an EMBL/GenBank/DDBJ whole genome shotgun (WGS) entry which is preliminary data.</text>
</comment>
<evidence type="ECO:0000256" key="1">
    <source>
        <dbReference type="ARBA" id="ARBA00004477"/>
    </source>
</evidence>
<evidence type="ECO:0000256" key="6">
    <source>
        <dbReference type="ARBA" id="ARBA00023136"/>
    </source>
</evidence>
<protein>
    <recommendedName>
        <fullName evidence="12">Lipase maturation factor</fullName>
    </recommendedName>
</protein>
<dbReference type="Proteomes" id="UP001178507">
    <property type="component" value="Unassembled WGS sequence"/>
</dbReference>
<dbReference type="EMBL" id="CAUJNA010000291">
    <property type="protein sequence ID" value="CAJ1374955.1"/>
    <property type="molecule type" value="Genomic_DNA"/>
</dbReference>
<evidence type="ECO:0000259" key="9">
    <source>
        <dbReference type="Pfam" id="PF25179"/>
    </source>
</evidence>
<feature type="transmembrane region" description="Helical" evidence="7">
    <location>
        <begin position="649"/>
        <end position="668"/>
    </location>
</feature>
<dbReference type="InterPro" id="IPR057433">
    <property type="entry name" value="LMF1/2_C"/>
</dbReference>
<evidence type="ECO:0000256" key="4">
    <source>
        <dbReference type="ARBA" id="ARBA00022824"/>
    </source>
</evidence>
<dbReference type="Pfam" id="PF25179">
    <property type="entry name" value="LMF1_C"/>
    <property type="match status" value="1"/>
</dbReference>
<evidence type="ECO:0000256" key="7">
    <source>
        <dbReference type="SAM" id="Phobius"/>
    </source>
</evidence>
<evidence type="ECO:0008006" key="12">
    <source>
        <dbReference type="Google" id="ProtNLM"/>
    </source>
</evidence>
<feature type="transmembrane region" description="Helical" evidence="7">
    <location>
        <begin position="66"/>
        <end position="84"/>
    </location>
</feature>
<dbReference type="InterPro" id="IPR009613">
    <property type="entry name" value="LMF"/>
</dbReference>
<name>A0AA36MNX9_9DINO</name>
<evidence type="ECO:0000313" key="11">
    <source>
        <dbReference type="Proteomes" id="UP001178507"/>
    </source>
</evidence>
<keyword evidence="6 7" id="KW-0472">Membrane</keyword>
<feature type="transmembrane region" description="Helical" evidence="7">
    <location>
        <begin position="185"/>
        <end position="204"/>
    </location>
</feature>
<evidence type="ECO:0000313" key="10">
    <source>
        <dbReference type="EMBL" id="CAJ1374955.1"/>
    </source>
</evidence>
<feature type="domain" description="Lipase maturation factor 1/2 N-terminal" evidence="8">
    <location>
        <begin position="207"/>
        <end position="367"/>
    </location>
</feature>
<organism evidence="10 11">
    <name type="scientific">Effrenium voratum</name>
    <dbReference type="NCBI Taxonomy" id="2562239"/>
    <lineage>
        <taxon>Eukaryota</taxon>
        <taxon>Sar</taxon>
        <taxon>Alveolata</taxon>
        <taxon>Dinophyceae</taxon>
        <taxon>Suessiales</taxon>
        <taxon>Symbiodiniaceae</taxon>
        <taxon>Effrenium</taxon>
    </lineage>
</organism>
<keyword evidence="11" id="KW-1185">Reference proteome</keyword>
<gene>
    <name evidence="10" type="ORF">EVOR1521_LOCUS4363</name>
</gene>
<comment type="subcellular location">
    <subcellularLocation>
        <location evidence="1">Endoplasmic reticulum membrane</location>
        <topology evidence="1">Multi-pass membrane protein</topology>
    </subcellularLocation>
</comment>
<dbReference type="AlphaFoldDB" id="A0AA36MNX9"/>
<dbReference type="InterPro" id="IPR057434">
    <property type="entry name" value="LMF1/2_N"/>
</dbReference>
<dbReference type="GO" id="GO:0051604">
    <property type="term" value="P:protein maturation"/>
    <property type="evidence" value="ECO:0007669"/>
    <property type="project" value="InterPro"/>
</dbReference>
<feature type="domain" description="Lipase maturation factor 1/2 C-terminal" evidence="9">
    <location>
        <begin position="445"/>
        <end position="596"/>
    </location>
</feature>
<evidence type="ECO:0000256" key="2">
    <source>
        <dbReference type="ARBA" id="ARBA00005512"/>
    </source>
</evidence>
<dbReference type="GO" id="GO:0005789">
    <property type="term" value="C:endoplasmic reticulum membrane"/>
    <property type="evidence" value="ECO:0007669"/>
    <property type="project" value="UniProtKB-SubCell"/>
</dbReference>
<dbReference type="PANTHER" id="PTHR14463">
    <property type="entry name" value="LIPASE MATURATION FACTOR"/>
    <property type="match status" value="1"/>
</dbReference>
<evidence type="ECO:0000256" key="3">
    <source>
        <dbReference type="ARBA" id="ARBA00022692"/>
    </source>
</evidence>
<feature type="transmembrane region" description="Helical" evidence="7">
    <location>
        <begin position="210"/>
        <end position="229"/>
    </location>
</feature>
<accession>A0AA36MNX9</accession>
<feature type="transmembrane region" description="Helical" evidence="7">
    <location>
        <begin position="104"/>
        <end position="122"/>
    </location>
</feature>
<comment type="similarity">
    <text evidence="2">Belongs to the lipase maturation factor family.</text>
</comment>
<keyword evidence="5 7" id="KW-1133">Transmembrane helix</keyword>
<reference evidence="10" key="1">
    <citation type="submission" date="2023-08" db="EMBL/GenBank/DDBJ databases">
        <authorList>
            <person name="Chen Y."/>
            <person name="Shah S."/>
            <person name="Dougan E. K."/>
            <person name="Thang M."/>
            <person name="Chan C."/>
        </authorList>
    </citation>
    <scope>NUCLEOTIDE SEQUENCE</scope>
</reference>
<dbReference type="Pfam" id="PF06762">
    <property type="entry name" value="LMF1"/>
    <property type="match status" value="1"/>
</dbReference>
<keyword evidence="4" id="KW-0256">Endoplasmic reticulum</keyword>